<accession>A2Q221</accession>
<reference evidence="1" key="2">
    <citation type="submission" date="2007-03" db="EMBL/GenBank/DDBJ databases">
        <authorList>
            <consortium name="The International Medicago Genome Annotation Group"/>
        </authorList>
    </citation>
    <scope>NUCLEOTIDE SEQUENCE</scope>
</reference>
<name>A2Q221_MEDTR</name>
<dbReference type="AlphaFoldDB" id="A2Q221"/>
<protein>
    <submittedName>
        <fullName evidence="1">Uncharacterized protein</fullName>
    </submittedName>
</protein>
<reference evidence="1" key="1">
    <citation type="submission" date="2004-06" db="EMBL/GenBank/DDBJ databases">
        <authorList>
            <person name="Town C.D."/>
        </authorList>
    </citation>
    <scope>NUCLEOTIDE SEQUENCE</scope>
</reference>
<sequence>MLNRLSTKDLLVWRHILPTSYDICSTDCGSAEDIDHLFITFKVFGNLWLAIFGWLGVSTTFHGNIQDHLMQYGGLGTE</sequence>
<proteinExistence type="predicted"/>
<organism evidence="1">
    <name type="scientific">Medicago truncatula</name>
    <name type="common">Barrel medic</name>
    <name type="synonym">Medicago tribuloides</name>
    <dbReference type="NCBI Taxonomy" id="3880"/>
    <lineage>
        <taxon>Eukaryota</taxon>
        <taxon>Viridiplantae</taxon>
        <taxon>Streptophyta</taxon>
        <taxon>Embryophyta</taxon>
        <taxon>Tracheophyta</taxon>
        <taxon>Spermatophyta</taxon>
        <taxon>Magnoliopsida</taxon>
        <taxon>eudicotyledons</taxon>
        <taxon>Gunneridae</taxon>
        <taxon>Pentapetalae</taxon>
        <taxon>rosids</taxon>
        <taxon>fabids</taxon>
        <taxon>Fabales</taxon>
        <taxon>Fabaceae</taxon>
        <taxon>Papilionoideae</taxon>
        <taxon>50 kb inversion clade</taxon>
        <taxon>NPAAA clade</taxon>
        <taxon>Hologalegina</taxon>
        <taxon>IRL clade</taxon>
        <taxon>Trifolieae</taxon>
        <taxon>Medicago</taxon>
    </lineage>
</organism>
<gene>
    <name evidence="1" type="ORF">MtrDRAFT_AC149206g28v2</name>
</gene>
<evidence type="ECO:0000313" key="1">
    <source>
        <dbReference type="EMBL" id="ABN05988.1"/>
    </source>
</evidence>
<dbReference type="EMBL" id="AC149206">
    <property type="protein sequence ID" value="ABN05988.1"/>
    <property type="molecule type" value="Genomic_DNA"/>
</dbReference>